<dbReference type="Pfam" id="PF02338">
    <property type="entry name" value="OTU"/>
    <property type="match status" value="1"/>
</dbReference>
<dbReference type="PANTHER" id="PTHR12419:SF10">
    <property type="entry name" value="DEUBIQUITINASE OTUD6B"/>
    <property type="match status" value="1"/>
</dbReference>
<dbReference type="GO" id="GO:0004843">
    <property type="term" value="F:cysteine-type deubiquitinase activity"/>
    <property type="evidence" value="ECO:0007669"/>
    <property type="project" value="TreeGrafter"/>
</dbReference>
<dbReference type="AlphaFoldDB" id="A0A165GVE0"/>
<dbReference type="InterPro" id="IPR038765">
    <property type="entry name" value="Papain-like_cys_pep_sf"/>
</dbReference>
<dbReference type="FunCoup" id="A0A165GVE0">
    <property type="interactions" value="434"/>
</dbReference>
<dbReference type="STRING" id="1314781.A0A165GVE0"/>
<dbReference type="InterPro" id="IPR003323">
    <property type="entry name" value="OTU_dom"/>
</dbReference>
<dbReference type="Gene3D" id="3.90.70.80">
    <property type="match status" value="1"/>
</dbReference>
<dbReference type="OrthoDB" id="415023at2759"/>
<feature type="region of interest" description="Disordered" evidence="1">
    <location>
        <begin position="1"/>
        <end position="27"/>
    </location>
</feature>
<feature type="compositionally biased region" description="Pro residues" evidence="1">
    <location>
        <begin position="10"/>
        <end position="20"/>
    </location>
</feature>
<dbReference type="PANTHER" id="PTHR12419">
    <property type="entry name" value="OTU DOMAIN CONTAINING PROTEIN"/>
    <property type="match status" value="1"/>
</dbReference>
<keyword evidence="4" id="KW-1185">Reference proteome</keyword>
<dbReference type="Proteomes" id="UP000077266">
    <property type="component" value="Unassembled WGS sequence"/>
</dbReference>
<organism evidence="3 4">
    <name type="scientific">Exidia glandulosa HHB12029</name>
    <dbReference type="NCBI Taxonomy" id="1314781"/>
    <lineage>
        <taxon>Eukaryota</taxon>
        <taxon>Fungi</taxon>
        <taxon>Dikarya</taxon>
        <taxon>Basidiomycota</taxon>
        <taxon>Agaricomycotina</taxon>
        <taxon>Agaricomycetes</taxon>
        <taxon>Auriculariales</taxon>
        <taxon>Exidiaceae</taxon>
        <taxon>Exidia</taxon>
    </lineage>
</organism>
<reference evidence="3 4" key="1">
    <citation type="journal article" date="2016" name="Mol. Biol. Evol.">
        <title>Comparative Genomics of Early-Diverging Mushroom-Forming Fungi Provides Insights into the Origins of Lignocellulose Decay Capabilities.</title>
        <authorList>
            <person name="Nagy L.G."/>
            <person name="Riley R."/>
            <person name="Tritt A."/>
            <person name="Adam C."/>
            <person name="Daum C."/>
            <person name="Floudas D."/>
            <person name="Sun H."/>
            <person name="Yadav J.S."/>
            <person name="Pangilinan J."/>
            <person name="Larsson K.H."/>
            <person name="Matsuura K."/>
            <person name="Barry K."/>
            <person name="Labutti K."/>
            <person name="Kuo R."/>
            <person name="Ohm R.A."/>
            <person name="Bhattacharya S.S."/>
            <person name="Shirouzu T."/>
            <person name="Yoshinaga Y."/>
            <person name="Martin F.M."/>
            <person name="Grigoriev I.V."/>
            <person name="Hibbett D.S."/>
        </authorList>
    </citation>
    <scope>NUCLEOTIDE SEQUENCE [LARGE SCALE GENOMIC DNA]</scope>
    <source>
        <strain evidence="3 4">HHB12029</strain>
    </source>
</reference>
<evidence type="ECO:0000313" key="3">
    <source>
        <dbReference type="EMBL" id="KZV91066.1"/>
    </source>
</evidence>
<feature type="domain" description="OTU" evidence="2">
    <location>
        <begin position="119"/>
        <end position="275"/>
    </location>
</feature>
<dbReference type="GO" id="GO:0016579">
    <property type="term" value="P:protein deubiquitination"/>
    <property type="evidence" value="ECO:0007669"/>
    <property type="project" value="TreeGrafter"/>
</dbReference>
<dbReference type="CDD" id="cd22748">
    <property type="entry name" value="OTU_OTUD6-like"/>
    <property type="match status" value="1"/>
</dbReference>
<dbReference type="PROSITE" id="PS50802">
    <property type="entry name" value="OTU"/>
    <property type="match status" value="1"/>
</dbReference>
<protein>
    <submittedName>
        <fullName evidence="3">Cysteine proteinase</fullName>
    </submittedName>
</protein>
<dbReference type="InParanoid" id="A0A165GVE0"/>
<proteinExistence type="predicted"/>
<name>A0A165GVE0_EXIGL</name>
<evidence type="ECO:0000259" key="2">
    <source>
        <dbReference type="PROSITE" id="PS50802"/>
    </source>
</evidence>
<dbReference type="SUPFAM" id="SSF54001">
    <property type="entry name" value="Cysteine proteinases"/>
    <property type="match status" value="1"/>
</dbReference>
<gene>
    <name evidence="3" type="ORF">EXIGLDRAFT_837365</name>
</gene>
<dbReference type="InterPro" id="IPR050704">
    <property type="entry name" value="Peptidase_C85-like"/>
</dbReference>
<evidence type="ECO:0000313" key="4">
    <source>
        <dbReference type="Proteomes" id="UP000077266"/>
    </source>
</evidence>
<dbReference type="EMBL" id="KV426035">
    <property type="protein sequence ID" value="KZV91066.1"/>
    <property type="molecule type" value="Genomic_DNA"/>
</dbReference>
<evidence type="ECO:0000256" key="1">
    <source>
        <dbReference type="SAM" id="MobiDB-lite"/>
    </source>
</evidence>
<accession>A0A165GVE0</accession>
<sequence>MAKKSKKSPSPLPPPPPPPAGDVGDDLVDDLWAELDDRNGDASVKREASVVLQQVTMVQAQQSAGKKDSKARFKAREARKAAALADKFAPNDADADARLQEEIKNEKRIMEQVCDDYGLELHEINPDGHCLFSAIADQLALLGLLPANAANFATTRLAAAQYMYSHEDDFLPFLPSIEGEDGAGATSSGLMTHQQFSSYCATIRDTGAWGGEPEIQALSRAYKIPIFVVQAEKPHIVPHMPPAVTAEMGDPNVVRISYHRRMYGLGEHYNSLRPKASRMHRAVDSVKAAFT</sequence>